<comment type="caution">
    <text evidence="1">The sequence shown here is derived from an EMBL/GenBank/DDBJ whole genome shotgun (WGS) entry which is preliminary data.</text>
</comment>
<name>A0A8J4RC15_9ROSI</name>
<keyword evidence="2" id="KW-1185">Reference proteome</keyword>
<dbReference type="AlphaFoldDB" id="A0A8J4RC15"/>
<dbReference type="OrthoDB" id="1716893at2759"/>
<gene>
    <name evidence="1" type="ORF">CMV_014228</name>
</gene>
<sequence>MGYTYMSYKEVGNGRRMRCNGGRGFRLNSKRFSVQRLRARFIYMFKLLDRWRCSYGQALKSLKRGFGRNRRSGSSINIKRSNNSSTSTRCLVSKVPNMVQADHCRLRSFGRSNSFYAEAIADCLEFIKRSSLSVDQNRAIQR</sequence>
<accession>A0A8J4RC15</accession>
<dbReference type="EMBL" id="JRKL02001963">
    <property type="protein sequence ID" value="KAF3961127.1"/>
    <property type="molecule type" value="Genomic_DNA"/>
</dbReference>
<organism evidence="1 2">
    <name type="scientific">Castanea mollissima</name>
    <name type="common">Chinese chestnut</name>
    <dbReference type="NCBI Taxonomy" id="60419"/>
    <lineage>
        <taxon>Eukaryota</taxon>
        <taxon>Viridiplantae</taxon>
        <taxon>Streptophyta</taxon>
        <taxon>Embryophyta</taxon>
        <taxon>Tracheophyta</taxon>
        <taxon>Spermatophyta</taxon>
        <taxon>Magnoliopsida</taxon>
        <taxon>eudicotyledons</taxon>
        <taxon>Gunneridae</taxon>
        <taxon>Pentapetalae</taxon>
        <taxon>rosids</taxon>
        <taxon>fabids</taxon>
        <taxon>Fagales</taxon>
        <taxon>Fagaceae</taxon>
        <taxon>Castanea</taxon>
    </lineage>
</organism>
<dbReference type="PANTHER" id="PTHR34996">
    <property type="entry name" value="OS06G0327400 PROTEIN"/>
    <property type="match status" value="1"/>
</dbReference>
<evidence type="ECO:0000313" key="2">
    <source>
        <dbReference type="Proteomes" id="UP000737018"/>
    </source>
</evidence>
<dbReference type="Proteomes" id="UP000737018">
    <property type="component" value="Unassembled WGS sequence"/>
</dbReference>
<protein>
    <submittedName>
        <fullName evidence="1">Uncharacterized protein</fullName>
    </submittedName>
</protein>
<dbReference type="PANTHER" id="PTHR34996:SF3">
    <property type="entry name" value="OS06G0327400 PROTEIN"/>
    <property type="match status" value="1"/>
</dbReference>
<proteinExistence type="predicted"/>
<evidence type="ECO:0000313" key="1">
    <source>
        <dbReference type="EMBL" id="KAF3961127.1"/>
    </source>
</evidence>
<reference evidence="1" key="1">
    <citation type="submission" date="2020-03" db="EMBL/GenBank/DDBJ databases">
        <title>Castanea mollissima Vanexum genome sequencing.</title>
        <authorList>
            <person name="Staton M."/>
        </authorList>
    </citation>
    <scope>NUCLEOTIDE SEQUENCE</scope>
    <source>
        <tissue evidence="1">Leaf</tissue>
    </source>
</reference>